<dbReference type="RefSeq" id="WP_013928134.1">
    <property type="nucleotide sequence ID" value="NC_015703.1"/>
</dbReference>
<feature type="domain" description="Cytochrome c" evidence="6">
    <location>
        <begin position="196"/>
        <end position="312"/>
    </location>
</feature>
<evidence type="ECO:0000313" key="7">
    <source>
        <dbReference type="EMBL" id="AEI48823.1"/>
    </source>
</evidence>
<evidence type="ECO:0000256" key="4">
    <source>
        <dbReference type="PROSITE-ProRule" id="PRU00433"/>
    </source>
</evidence>
<dbReference type="EMBL" id="CP002859">
    <property type="protein sequence ID" value="AEI48823.1"/>
    <property type="molecule type" value="Genomic_DNA"/>
</dbReference>
<reference evidence="8" key="1">
    <citation type="submission" date="2011-06" db="EMBL/GenBank/DDBJ databases">
        <title>The complete genome of chromosome of Runella slithyformis DSM 19594.</title>
        <authorList>
            <consortium name="US DOE Joint Genome Institute (JGI-PGF)"/>
            <person name="Lucas S."/>
            <person name="Han J."/>
            <person name="Lapidus A."/>
            <person name="Bruce D."/>
            <person name="Goodwin L."/>
            <person name="Pitluck S."/>
            <person name="Peters L."/>
            <person name="Kyrpides N."/>
            <person name="Mavromatis K."/>
            <person name="Ivanova N."/>
            <person name="Ovchinnikova G."/>
            <person name="Zhang X."/>
            <person name="Misra M."/>
            <person name="Detter J.C."/>
            <person name="Tapia R."/>
            <person name="Han C."/>
            <person name="Land M."/>
            <person name="Hauser L."/>
            <person name="Markowitz V."/>
            <person name="Cheng J.-F."/>
            <person name="Hugenholtz P."/>
            <person name="Woyke T."/>
            <person name="Wu D."/>
            <person name="Tindall B."/>
            <person name="Faehrich R."/>
            <person name="Brambilla E."/>
            <person name="Klenk H.-P."/>
            <person name="Eisen J.A."/>
        </authorList>
    </citation>
    <scope>NUCLEOTIDE SEQUENCE [LARGE SCALE GENOMIC DNA]</scope>
    <source>
        <strain evidence="8">ATCC 29530 / DSM 19594 / LMG 11500 / NCIMB 11436 / LSU 4</strain>
    </source>
</reference>
<feature type="domain" description="Cytochrome c" evidence="6">
    <location>
        <begin position="46"/>
        <end position="160"/>
    </location>
</feature>
<evidence type="ECO:0000256" key="2">
    <source>
        <dbReference type="ARBA" id="ARBA00022723"/>
    </source>
</evidence>
<dbReference type="GO" id="GO:0020037">
    <property type="term" value="F:heme binding"/>
    <property type="evidence" value="ECO:0007669"/>
    <property type="project" value="InterPro"/>
</dbReference>
<dbReference type="KEGG" id="rsi:Runsl_2415"/>
<accession>A0A7U4E632</accession>
<keyword evidence="5" id="KW-0472">Membrane</keyword>
<dbReference type="PROSITE" id="PS51007">
    <property type="entry name" value="CYTC"/>
    <property type="match status" value="2"/>
</dbReference>
<evidence type="ECO:0000256" key="1">
    <source>
        <dbReference type="ARBA" id="ARBA00022617"/>
    </source>
</evidence>
<evidence type="ECO:0000256" key="5">
    <source>
        <dbReference type="SAM" id="Phobius"/>
    </source>
</evidence>
<evidence type="ECO:0000259" key="6">
    <source>
        <dbReference type="PROSITE" id="PS51007"/>
    </source>
</evidence>
<dbReference type="PANTHER" id="PTHR35008">
    <property type="entry name" value="BLL4482 PROTEIN-RELATED"/>
    <property type="match status" value="1"/>
</dbReference>
<keyword evidence="2 4" id="KW-0479">Metal-binding</keyword>
<dbReference type="PANTHER" id="PTHR35008:SF8">
    <property type="entry name" value="ALCOHOL DEHYDROGENASE CYTOCHROME C SUBUNIT"/>
    <property type="match status" value="1"/>
</dbReference>
<dbReference type="AlphaFoldDB" id="A0A7U4E632"/>
<dbReference type="Proteomes" id="UP000000493">
    <property type="component" value="Chromosome"/>
</dbReference>
<dbReference type="Pfam" id="PF00034">
    <property type="entry name" value="Cytochrom_C"/>
    <property type="match status" value="1"/>
</dbReference>
<dbReference type="InterPro" id="IPR051459">
    <property type="entry name" value="Cytochrome_c-type_DH"/>
</dbReference>
<protein>
    <submittedName>
        <fullName evidence="7">Cytochrome c-related protein</fullName>
    </submittedName>
</protein>
<proteinExistence type="predicted"/>
<dbReference type="GO" id="GO:0046872">
    <property type="term" value="F:metal ion binding"/>
    <property type="evidence" value="ECO:0007669"/>
    <property type="project" value="UniProtKB-KW"/>
</dbReference>
<keyword evidence="5" id="KW-0812">Transmembrane</keyword>
<feature type="transmembrane region" description="Helical" evidence="5">
    <location>
        <begin position="7"/>
        <end position="26"/>
    </location>
</feature>
<dbReference type="InterPro" id="IPR009056">
    <property type="entry name" value="Cyt_c-like_dom"/>
</dbReference>
<keyword evidence="3 4" id="KW-0408">Iron</keyword>
<evidence type="ECO:0000256" key="3">
    <source>
        <dbReference type="ARBA" id="ARBA00023004"/>
    </source>
</evidence>
<reference evidence="7 8" key="2">
    <citation type="journal article" date="2012" name="Stand. Genomic Sci.">
        <title>Complete genome sequence of the aquatic bacterium Runella slithyformis type strain (LSU 4(T)).</title>
        <authorList>
            <person name="Copeland A."/>
            <person name="Zhang X."/>
            <person name="Misra M."/>
            <person name="Lapidus A."/>
            <person name="Nolan M."/>
            <person name="Lucas S."/>
            <person name="Deshpande S."/>
            <person name="Cheng J.F."/>
            <person name="Tapia R."/>
            <person name="Goodwin L.A."/>
            <person name="Pitluck S."/>
            <person name="Liolios K."/>
            <person name="Pagani I."/>
            <person name="Ivanova N."/>
            <person name="Mikhailova N."/>
            <person name="Pati A."/>
            <person name="Chen A."/>
            <person name="Palaniappan K."/>
            <person name="Land M."/>
            <person name="Hauser L."/>
            <person name="Pan C."/>
            <person name="Jeffries C.D."/>
            <person name="Detter J.C."/>
            <person name="Brambilla E.M."/>
            <person name="Rohde M."/>
            <person name="Djao O.D."/>
            <person name="Goker M."/>
            <person name="Sikorski J."/>
            <person name="Tindall B.J."/>
            <person name="Woyke T."/>
            <person name="Bristow J."/>
            <person name="Eisen J.A."/>
            <person name="Markowitz V."/>
            <person name="Hugenholtz P."/>
            <person name="Kyrpides N.C."/>
            <person name="Klenk H.P."/>
            <person name="Mavromatis K."/>
        </authorList>
    </citation>
    <scope>NUCLEOTIDE SEQUENCE [LARGE SCALE GENOMIC DNA]</scope>
    <source>
        <strain evidence="8">ATCC 29530 / DSM 19594 / LMG 11500 / NCIMB 11436 / LSU 4</strain>
    </source>
</reference>
<keyword evidence="5" id="KW-1133">Transmembrane helix</keyword>
<dbReference type="GO" id="GO:0009055">
    <property type="term" value="F:electron transfer activity"/>
    <property type="evidence" value="ECO:0007669"/>
    <property type="project" value="InterPro"/>
</dbReference>
<evidence type="ECO:0000313" key="8">
    <source>
        <dbReference type="Proteomes" id="UP000000493"/>
    </source>
</evidence>
<dbReference type="InterPro" id="IPR036909">
    <property type="entry name" value="Cyt_c-like_dom_sf"/>
</dbReference>
<sequence length="333" mass="36456">MKKALKMFGVVLGVIVAGVLVVLSYVKFALPDVGDAPDFKVEATPERVQRGKYLANHVTVCMDCHSTRDYSLFSAPLVPGTLGKGGEIFDQKAGFPGRFTSKNITPAGIGDWTDGEIYRAITTGVSRDGHAFFPVMPYPYYGSMDDEDAKSIVAYLRTLKPIASNPDASEADFPFNFIINTIPQKATPSKRPAETDAVASGKYLVTMAACVECHTQVDKGQIIPEKMFAGGREFNLPSGVLITPNITPDKETGIGKWTKEAFISRFRSYADSSYKPHKVGPSEFQTIMPWTMYGGMSEQDLGAMYTYLMSVPPIRNAVPEKFKPAESKTVAMR</sequence>
<organism evidence="7 8">
    <name type="scientific">Runella slithyformis (strain ATCC 29530 / DSM 19594 / LMG 11500 / NCIMB 11436 / LSU 4)</name>
    <dbReference type="NCBI Taxonomy" id="761193"/>
    <lineage>
        <taxon>Bacteria</taxon>
        <taxon>Pseudomonadati</taxon>
        <taxon>Bacteroidota</taxon>
        <taxon>Cytophagia</taxon>
        <taxon>Cytophagales</taxon>
        <taxon>Spirosomataceae</taxon>
        <taxon>Runella</taxon>
    </lineage>
</organism>
<keyword evidence="1 4" id="KW-0349">Heme</keyword>
<gene>
    <name evidence="7" type="ordered locus">Runsl_2415</name>
</gene>
<keyword evidence="8" id="KW-1185">Reference proteome</keyword>
<name>A0A7U4E632_RUNSL</name>
<dbReference type="SUPFAM" id="SSF46626">
    <property type="entry name" value="Cytochrome c"/>
    <property type="match status" value="2"/>
</dbReference>
<dbReference type="Gene3D" id="1.10.760.10">
    <property type="entry name" value="Cytochrome c-like domain"/>
    <property type="match status" value="2"/>
</dbReference>